<dbReference type="SUPFAM" id="SSF53098">
    <property type="entry name" value="Ribonuclease H-like"/>
    <property type="match status" value="1"/>
</dbReference>
<comment type="caution">
    <text evidence="11">The sequence shown here is derived from an EMBL/GenBank/DDBJ whole genome shotgun (WGS) entry which is preliminary data.</text>
</comment>
<dbReference type="InterPro" id="IPR050951">
    <property type="entry name" value="Retrovirus_Pol_polyprotein"/>
</dbReference>
<dbReference type="AlphaFoldDB" id="A0A8S2SX66"/>
<keyword evidence="3" id="KW-0540">Nuclease</keyword>
<feature type="non-terminal residue" evidence="11">
    <location>
        <position position="1"/>
    </location>
</feature>
<evidence type="ECO:0000313" key="11">
    <source>
        <dbReference type="EMBL" id="CAF4257178.1"/>
    </source>
</evidence>
<dbReference type="InterPro" id="IPR043502">
    <property type="entry name" value="DNA/RNA_pol_sf"/>
</dbReference>
<sequence length="690" mass="78548">LAYFDPFSSASSAQKPEGVDDTFTNISQESPKPELKEGDNSSSHSIADKKLDAYIDKVRKKLQQQDPSYSFIQNSKAKVKFDTDVGEGDFGSLFSLSVFSVFKNQSTDERPETFPYVSVHPLAKRTNFADFEPVDSQFSAVRTEKQLEPIARTRDTTDTTTHNPGDWLSKLDLTSAELSVNQENQLRQLLHQYSDIFSSKPGRTNVVKRHIDVGDSRPTKQGPYRLLNPERKAECTKQTAEMLNNDVAEPSFGQWASPVTLVPTKDGTLRFCIDFRKLNEVTVKETYPIPRIDDTLDALKGAKYFSTLDLSPGFWQVGLDEGSKEKTAFVTHEAQGTCNSLQPCERKYSAPERECLAIVWGTQHFRPYLEARPFEVWTDHRSLQWLRNIKDPTSRLARWAMKLDAYDMVIKHRPGKANSNTDTLSRYPLKSEVVAVLQTNGIFIGPLEESQEIAVNLWDHCNILDGIKLAQRQDKNYSPLISFIQDDIQPDDEVLHRKLQNLAKTHRVIDGKLYRVRKFEEGSPLKNNLSPHLLVVLKSKRLEILKVGHDHPVSGHLGRRKTLDRISIRVFWEEIFRETLKIMGIRHRTTALYHPQSNLSERVNRTLKSMLAIFAQNDKESWDIRLPQLALAIRVSINESTGQTPAFLMYGRELKLPLDLIYGPEVDVLDELRSSQVQENGTVNGPLTGR</sequence>
<dbReference type="InterPro" id="IPR000477">
    <property type="entry name" value="RT_dom"/>
</dbReference>
<dbReference type="SUPFAM" id="SSF56672">
    <property type="entry name" value="DNA/RNA polymerases"/>
    <property type="match status" value="1"/>
</dbReference>
<dbReference type="Gene3D" id="3.10.10.10">
    <property type="entry name" value="HIV Type 1 Reverse Transcriptase, subunit A, domain 1"/>
    <property type="match status" value="1"/>
</dbReference>
<dbReference type="InterPro" id="IPR043128">
    <property type="entry name" value="Rev_trsase/Diguanyl_cyclase"/>
</dbReference>
<dbReference type="InterPro" id="IPR036397">
    <property type="entry name" value="RNaseH_sf"/>
</dbReference>
<dbReference type="PANTHER" id="PTHR37984">
    <property type="entry name" value="PROTEIN CBG26694"/>
    <property type="match status" value="1"/>
</dbReference>
<dbReference type="Pfam" id="PF00078">
    <property type="entry name" value="RVT_1"/>
    <property type="match status" value="1"/>
</dbReference>
<dbReference type="GO" id="GO:0004519">
    <property type="term" value="F:endonuclease activity"/>
    <property type="evidence" value="ECO:0007669"/>
    <property type="project" value="UniProtKB-KW"/>
</dbReference>
<name>A0A8S2SX66_9BILA</name>
<dbReference type="GO" id="GO:0016787">
    <property type="term" value="F:hydrolase activity"/>
    <property type="evidence" value="ECO:0007669"/>
    <property type="project" value="UniProtKB-KW"/>
</dbReference>
<feature type="region of interest" description="Disordered" evidence="7">
    <location>
        <begin position="1"/>
        <end position="47"/>
    </location>
</feature>
<evidence type="ECO:0000259" key="9">
    <source>
        <dbReference type="Pfam" id="PF17917"/>
    </source>
</evidence>
<dbReference type="CDD" id="cd01647">
    <property type="entry name" value="RT_LTR"/>
    <property type="match status" value="1"/>
</dbReference>
<protein>
    <recommendedName>
        <fullName evidence="13">Integrase catalytic domain-containing protein</fullName>
    </recommendedName>
</protein>
<dbReference type="PANTHER" id="PTHR37984:SF5">
    <property type="entry name" value="PROTEIN NYNRIN-LIKE"/>
    <property type="match status" value="1"/>
</dbReference>
<keyword evidence="5" id="KW-0378">Hydrolase</keyword>
<dbReference type="GO" id="GO:0003676">
    <property type="term" value="F:nucleic acid binding"/>
    <property type="evidence" value="ECO:0007669"/>
    <property type="project" value="InterPro"/>
</dbReference>
<dbReference type="InterPro" id="IPR012337">
    <property type="entry name" value="RNaseH-like_sf"/>
</dbReference>
<dbReference type="GO" id="GO:0003964">
    <property type="term" value="F:RNA-directed DNA polymerase activity"/>
    <property type="evidence" value="ECO:0007669"/>
    <property type="project" value="UniProtKB-KW"/>
</dbReference>
<feature type="domain" description="Reverse transcriptase RNase H-like" evidence="9">
    <location>
        <begin position="339"/>
        <end position="406"/>
    </location>
</feature>
<proteinExistence type="predicted"/>
<evidence type="ECO:0000256" key="4">
    <source>
        <dbReference type="ARBA" id="ARBA00022759"/>
    </source>
</evidence>
<keyword evidence="6" id="KW-0695">RNA-directed DNA polymerase</keyword>
<feature type="domain" description="Reverse transcriptase" evidence="8">
    <location>
        <begin position="263"/>
        <end position="337"/>
    </location>
</feature>
<accession>A0A8S2SX66</accession>
<evidence type="ECO:0000256" key="6">
    <source>
        <dbReference type="ARBA" id="ARBA00022918"/>
    </source>
</evidence>
<dbReference type="Pfam" id="PF17917">
    <property type="entry name" value="RT_RNaseH"/>
    <property type="match status" value="1"/>
</dbReference>
<evidence type="ECO:0008006" key="13">
    <source>
        <dbReference type="Google" id="ProtNLM"/>
    </source>
</evidence>
<dbReference type="Pfam" id="PF17921">
    <property type="entry name" value="Integrase_H2C2"/>
    <property type="match status" value="1"/>
</dbReference>
<dbReference type="InterPro" id="IPR041588">
    <property type="entry name" value="Integrase_H2C2"/>
</dbReference>
<evidence type="ECO:0000256" key="3">
    <source>
        <dbReference type="ARBA" id="ARBA00022722"/>
    </source>
</evidence>
<gene>
    <name evidence="11" type="ORF">TMI583_LOCUS36347</name>
</gene>
<organism evidence="11 12">
    <name type="scientific">Didymodactylos carnosus</name>
    <dbReference type="NCBI Taxonomy" id="1234261"/>
    <lineage>
        <taxon>Eukaryota</taxon>
        <taxon>Metazoa</taxon>
        <taxon>Spiralia</taxon>
        <taxon>Gnathifera</taxon>
        <taxon>Rotifera</taxon>
        <taxon>Eurotatoria</taxon>
        <taxon>Bdelloidea</taxon>
        <taxon>Philodinida</taxon>
        <taxon>Philodinidae</taxon>
        <taxon>Didymodactylos</taxon>
    </lineage>
</organism>
<evidence type="ECO:0000256" key="7">
    <source>
        <dbReference type="SAM" id="MobiDB-lite"/>
    </source>
</evidence>
<evidence type="ECO:0000259" key="8">
    <source>
        <dbReference type="Pfam" id="PF00078"/>
    </source>
</evidence>
<evidence type="ECO:0000256" key="5">
    <source>
        <dbReference type="ARBA" id="ARBA00022801"/>
    </source>
</evidence>
<keyword evidence="2" id="KW-0548">Nucleotidyltransferase</keyword>
<dbReference type="EMBL" id="CAJOBA010052644">
    <property type="protein sequence ID" value="CAF4257178.1"/>
    <property type="molecule type" value="Genomic_DNA"/>
</dbReference>
<dbReference type="CDD" id="cd09274">
    <property type="entry name" value="RNase_HI_RT_Ty3"/>
    <property type="match status" value="1"/>
</dbReference>
<evidence type="ECO:0000256" key="1">
    <source>
        <dbReference type="ARBA" id="ARBA00022679"/>
    </source>
</evidence>
<keyword evidence="4" id="KW-0255">Endonuclease</keyword>
<keyword evidence="1" id="KW-0808">Transferase</keyword>
<dbReference type="Proteomes" id="UP000682733">
    <property type="component" value="Unassembled WGS sequence"/>
</dbReference>
<dbReference type="InterPro" id="IPR041373">
    <property type="entry name" value="RT_RNaseH"/>
</dbReference>
<reference evidence="11" key="1">
    <citation type="submission" date="2021-02" db="EMBL/GenBank/DDBJ databases">
        <authorList>
            <person name="Nowell W R."/>
        </authorList>
    </citation>
    <scope>NUCLEOTIDE SEQUENCE</scope>
</reference>
<evidence type="ECO:0000313" key="12">
    <source>
        <dbReference type="Proteomes" id="UP000682733"/>
    </source>
</evidence>
<dbReference type="Gene3D" id="3.30.420.10">
    <property type="entry name" value="Ribonuclease H-like superfamily/Ribonuclease H"/>
    <property type="match status" value="1"/>
</dbReference>
<feature type="domain" description="Integrase zinc-binding" evidence="10">
    <location>
        <begin position="538"/>
        <end position="577"/>
    </location>
</feature>
<evidence type="ECO:0000256" key="2">
    <source>
        <dbReference type="ARBA" id="ARBA00022695"/>
    </source>
</evidence>
<dbReference type="Gene3D" id="3.30.70.270">
    <property type="match status" value="1"/>
</dbReference>
<evidence type="ECO:0000259" key="10">
    <source>
        <dbReference type="Pfam" id="PF17921"/>
    </source>
</evidence>